<keyword evidence="3" id="KW-1185">Reference proteome</keyword>
<dbReference type="EMBL" id="VCHE01000100">
    <property type="protein sequence ID" value="KAB2571492.1"/>
    <property type="molecule type" value="Genomic_DNA"/>
</dbReference>
<dbReference type="AlphaFoldDB" id="A0A5N5D265"/>
<accession>A0A5N5D265</accession>
<evidence type="ECO:0000313" key="3">
    <source>
        <dbReference type="Proteomes" id="UP000325902"/>
    </source>
</evidence>
<comment type="caution">
    <text evidence="2">The sequence shown here is derived from an EMBL/GenBank/DDBJ whole genome shotgun (WGS) entry which is preliminary data.</text>
</comment>
<gene>
    <name evidence="2" type="ORF">DBV05_g9834</name>
</gene>
<feature type="compositionally biased region" description="Low complexity" evidence="1">
    <location>
        <begin position="75"/>
        <end position="84"/>
    </location>
</feature>
<organism evidence="2 3">
    <name type="scientific">Lasiodiplodia theobromae</name>
    <dbReference type="NCBI Taxonomy" id="45133"/>
    <lineage>
        <taxon>Eukaryota</taxon>
        <taxon>Fungi</taxon>
        <taxon>Dikarya</taxon>
        <taxon>Ascomycota</taxon>
        <taxon>Pezizomycotina</taxon>
        <taxon>Dothideomycetes</taxon>
        <taxon>Dothideomycetes incertae sedis</taxon>
        <taxon>Botryosphaeriales</taxon>
        <taxon>Botryosphaeriaceae</taxon>
        <taxon>Lasiodiplodia</taxon>
    </lineage>
</organism>
<evidence type="ECO:0000313" key="2">
    <source>
        <dbReference type="EMBL" id="KAB2571492.1"/>
    </source>
</evidence>
<name>A0A5N5D265_9PEZI</name>
<dbReference type="Proteomes" id="UP000325902">
    <property type="component" value="Unassembled WGS sequence"/>
</dbReference>
<proteinExistence type="predicted"/>
<reference evidence="2 3" key="1">
    <citation type="journal article" date="2019" name="Sci. Rep.">
        <title>A multi-omics analysis of the grapevine pathogen Lasiodiplodia theobromae reveals that temperature affects the expression of virulence- and pathogenicity-related genes.</title>
        <authorList>
            <person name="Felix C."/>
            <person name="Meneses R."/>
            <person name="Goncalves M.F.M."/>
            <person name="Tilleman L."/>
            <person name="Duarte A.S."/>
            <person name="Jorrin-Novo J.V."/>
            <person name="Van de Peer Y."/>
            <person name="Deforce D."/>
            <person name="Van Nieuwerburgh F."/>
            <person name="Esteves A.C."/>
            <person name="Alves A."/>
        </authorList>
    </citation>
    <scope>NUCLEOTIDE SEQUENCE [LARGE SCALE GENOMIC DNA]</scope>
    <source>
        <strain evidence="2 3">LA-SOL3</strain>
    </source>
</reference>
<evidence type="ECO:0000256" key="1">
    <source>
        <dbReference type="SAM" id="MobiDB-lite"/>
    </source>
</evidence>
<sequence>MSHFRLSIDMNMGNGPARQCRAISREGLRCSNPRPSGADLCSTHERQRIDFNRSRDQYHRPPPTSSSPSYHHRTASTTSAYSSYKQSRIEAMDREMDAIRSQRASSRSRQMQELDAEIAALSANNNRRRDNELHASRLRTNDLAEELSTANAQLAAERIRSGEAAGLRSDLTNRDTEIAALRAREIETKRRMLATDEDVKYWQGQALDYEAQGRDVLGQLEDAQILIEHKEFEAKRRADDASYWQEQALDYEAQGRDLLGQLEDAQVFIEDGERKTREDHGLYFRDV</sequence>
<protein>
    <submittedName>
        <fullName evidence="2">Uncharacterized protein</fullName>
    </submittedName>
</protein>
<feature type="region of interest" description="Disordered" evidence="1">
    <location>
        <begin position="51"/>
        <end position="84"/>
    </location>
</feature>